<dbReference type="CDD" id="cd06261">
    <property type="entry name" value="TM_PBP2"/>
    <property type="match status" value="1"/>
</dbReference>
<evidence type="ECO:0000256" key="6">
    <source>
        <dbReference type="ARBA" id="ARBA00023136"/>
    </source>
</evidence>
<sequence>MAKLLQKESTHFHLMLLPALVLVLIFQIYPMTGIVLAFKDFVPTKGIMGVWHMPWAGFKYFRFVLDNPESKTILRNTLIISFGKIITMIIFPVVFALMLNEIRLRWFKRTVQTVVYLPHFLSWVVVAGILKDVLSLEGPVNWVLHHWFGVEPQMFLGSNDWFRSIIISTNVWKEFGFSTIIYLAALTNINPSLYEAAEIDGAGRFQKLMHITLPGIAMTIALLATLSLNGVLNAGFDQIFNLYNVLVYDTGDIIDTYVYRSGLMSAQYSVATAIGLLNSVVSFILVVFTYSMAYRFANYRIF</sequence>
<keyword evidence="10" id="KW-1185">Reference proteome</keyword>
<keyword evidence="2 7" id="KW-0813">Transport</keyword>
<evidence type="ECO:0000256" key="7">
    <source>
        <dbReference type="RuleBase" id="RU363032"/>
    </source>
</evidence>
<evidence type="ECO:0000256" key="5">
    <source>
        <dbReference type="ARBA" id="ARBA00022989"/>
    </source>
</evidence>
<feature type="domain" description="ABC transmembrane type-1" evidence="8">
    <location>
        <begin position="74"/>
        <end position="289"/>
    </location>
</feature>
<feature type="transmembrane region" description="Helical" evidence="7">
    <location>
        <begin position="211"/>
        <end position="232"/>
    </location>
</feature>
<keyword evidence="5 7" id="KW-1133">Transmembrane helix</keyword>
<evidence type="ECO:0000313" key="9">
    <source>
        <dbReference type="EMBL" id="AZN42498.1"/>
    </source>
</evidence>
<proteinExistence type="inferred from homology"/>
<dbReference type="InterPro" id="IPR000515">
    <property type="entry name" value="MetI-like"/>
</dbReference>
<keyword evidence="3" id="KW-1003">Cell membrane</keyword>
<dbReference type="Proteomes" id="UP000272528">
    <property type="component" value="Chromosome"/>
</dbReference>
<dbReference type="SUPFAM" id="SSF161098">
    <property type="entry name" value="MetI-like"/>
    <property type="match status" value="1"/>
</dbReference>
<evidence type="ECO:0000256" key="2">
    <source>
        <dbReference type="ARBA" id="ARBA00022448"/>
    </source>
</evidence>
<dbReference type="GO" id="GO:0005886">
    <property type="term" value="C:plasma membrane"/>
    <property type="evidence" value="ECO:0007669"/>
    <property type="project" value="UniProtKB-SubCell"/>
</dbReference>
<dbReference type="GO" id="GO:0055085">
    <property type="term" value="P:transmembrane transport"/>
    <property type="evidence" value="ECO:0007669"/>
    <property type="project" value="InterPro"/>
</dbReference>
<dbReference type="RefSeq" id="WP_126018263.1">
    <property type="nucleotide sequence ID" value="NZ_CP034437.1"/>
</dbReference>
<keyword evidence="6 7" id="KW-0472">Membrane</keyword>
<comment type="subcellular location">
    <subcellularLocation>
        <location evidence="1 7">Cell membrane</location>
        <topology evidence="1 7">Multi-pass membrane protein</topology>
    </subcellularLocation>
</comment>
<accession>A0A3S9A9Q0</accession>
<keyword evidence="4 7" id="KW-0812">Transmembrane</keyword>
<organism evidence="9 10">
    <name type="scientific">Paenibacillus albus</name>
    <dbReference type="NCBI Taxonomy" id="2495582"/>
    <lineage>
        <taxon>Bacteria</taxon>
        <taxon>Bacillati</taxon>
        <taxon>Bacillota</taxon>
        <taxon>Bacilli</taxon>
        <taxon>Bacillales</taxon>
        <taxon>Paenibacillaceae</taxon>
        <taxon>Paenibacillus</taxon>
    </lineage>
</organism>
<evidence type="ECO:0000256" key="3">
    <source>
        <dbReference type="ARBA" id="ARBA00022475"/>
    </source>
</evidence>
<name>A0A3S9A9Q0_9BACL</name>
<evidence type="ECO:0000313" key="10">
    <source>
        <dbReference type="Proteomes" id="UP000272528"/>
    </source>
</evidence>
<feature type="transmembrane region" description="Helical" evidence="7">
    <location>
        <begin position="78"/>
        <end position="99"/>
    </location>
</feature>
<dbReference type="KEGG" id="palb:EJC50_24550"/>
<dbReference type="EMBL" id="CP034437">
    <property type="protein sequence ID" value="AZN42498.1"/>
    <property type="molecule type" value="Genomic_DNA"/>
</dbReference>
<dbReference type="Pfam" id="PF00528">
    <property type="entry name" value="BPD_transp_1"/>
    <property type="match status" value="1"/>
</dbReference>
<dbReference type="PANTHER" id="PTHR43227:SF11">
    <property type="entry name" value="BLL4140 PROTEIN"/>
    <property type="match status" value="1"/>
</dbReference>
<evidence type="ECO:0000256" key="1">
    <source>
        <dbReference type="ARBA" id="ARBA00004651"/>
    </source>
</evidence>
<comment type="similarity">
    <text evidence="7">Belongs to the binding-protein-dependent transport system permease family.</text>
</comment>
<feature type="transmembrane region" description="Helical" evidence="7">
    <location>
        <begin position="268"/>
        <end position="290"/>
    </location>
</feature>
<protein>
    <submittedName>
        <fullName evidence="9">Sugar ABC transporter permease</fullName>
    </submittedName>
</protein>
<gene>
    <name evidence="9" type="ORF">EJC50_24550</name>
</gene>
<dbReference type="InterPro" id="IPR035906">
    <property type="entry name" value="MetI-like_sf"/>
</dbReference>
<dbReference type="Gene3D" id="1.10.3720.10">
    <property type="entry name" value="MetI-like"/>
    <property type="match status" value="1"/>
</dbReference>
<dbReference type="InterPro" id="IPR050809">
    <property type="entry name" value="UgpAE/MalFG_permease"/>
</dbReference>
<dbReference type="PANTHER" id="PTHR43227">
    <property type="entry name" value="BLL4140 PROTEIN"/>
    <property type="match status" value="1"/>
</dbReference>
<feature type="transmembrane region" description="Helical" evidence="7">
    <location>
        <begin position="12"/>
        <end position="38"/>
    </location>
</feature>
<evidence type="ECO:0000259" key="8">
    <source>
        <dbReference type="PROSITE" id="PS50928"/>
    </source>
</evidence>
<evidence type="ECO:0000256" key="4">
    <source>
        <dbReference type="ARBA" id="ARBA00022692"/>
    </source>
</evidence>
<reference evidence="10" key="1">
    <citation type="submission" date="2018-12" db="EMBL/GenBank/DDBJ databases">
        <title>Genome sequence of Peanibacillus sp.</title>
        <authorList>
            <person name="Subramani G."/>
            <person name="Srinivasan S."/>
            <person name="Kim M.K."/>
        </authorList>
    </citation>
    <scope>NUCLEOTIDE SEQUENCE [LARGE SCALE GENOMIC DNA]</scope>
    <source>
        <strain evidence="10">18JY67-1</strain>
    </source>
</reference>
<dbReference type="AlphaFoldDB" id="A0A3S9A9Q0"/>
<dbReference type="PROSITE" id="PS50928">
    <property type="entry name" value="ABC_TM1"/>
    <property type="match status" value="1"/>
</dbReference>
<dbReference type="OrthoDB" id="9785836at2"/>